<feature type="active site" evidence="9">
    <location>
        <position position="87"/>
    </location>
</feature>
<keyword evidence="11" id="KW-1185">Reference proteome</keyword>
<comment type="pathway">
    <text evidence="1 8">Amino-acid biosynthesis; L-lysine biosynthesis via DAP pathway; DL-2,6-diaminopimelate from LL-2,6-diaminopimelate: step 1/1.</text>
</comment>
<dbReference type="OrthoDB" id="9805408at2"/>
<comment type="caution">
    <text evidence="8">Lacks conserved residue(s) required for the propagation of feature annotation.</text>
</comment>
<dbReference type="InterPro" id="IPR018510">
    <property type="entry name" value="DAP_epimerase_AS"/>
</dbReference>
<name>D6YRW3_WADCW</name>
<dbReference type="KEGG" id="wch:wcw_1459"/>
<keyword evidence="4 8" id="KW-0028">Amino-acid biosynthesis</keyword>
<comment type="similarity">
    <text evidence="2 8">Belongs to the diaminopimelate epimerase family.</text>
</comment>
<feature type="binding site" evidence="8">
    <location>
        <position position="26"/>
    </location>
    <ligand>
        <name>substrate</name>
    </ligand>
</feature>
<evidence type="ECO:0000256" key="4">
    <source>
        <dbReference type="ARBA" id="ARBA00022605"/>
    </source>
</evidence>
<dbReference type="PROSITE" id="PS01326">
    <property type="entry name" value="DAP_EPIMERASE"/>
    <property type="match status" value="1"/>
</dbReference>
<keyword evidence="5 8" id="KW-0457">Lysine biosynthesis</keyword>
<dbReference type="RefSeq" id="WP_013182516.1">
    <property type="nucleotide sequence ID" value="NC_014225.1"/>
</dbReference>
<comment type="subunit">
    <text evidence="8">Homodimer.</text>
</comment>
<accession>D6YRW3</accession>
<dbReference type="GO" id="GO:0009089">
    <property type="term" value="P:lysine biosynthetic process via diaminopimelate"/>
    <property type="evidence" value="ECO:0007669"/>
    <property type="project" value="UniProtKB-UniRule"/>
</dbReference>
<comment type="function">
    <text evidence="8">Catalyzes the stereoinversion of LL-2,6-diaminopimelate (L,L-DAP) to meso-diaminopimelate (meso-DAP), a precursor of L-lysine and an essential component of the bacterial peptidoglycan.</text>
</comment>
<evidence type="ECO:0000256" key="7">
    <source>
        <dbReference type="ARBA" id="ARBA00051712"/>
    </source>
</evidence>
<dbReference type="GO" id="GO:0008837">
    <property type="term" value="F:diaminopimelate epimerase activity"/>
    <property type="evidence" value="ECO:0007669"/>
    <property type="project" value="UniProtKB-UniRule"/>
</dbReference>
<feature type="active site" description="Proton acceptor" evidence="8">
    <location>
        <position position="223"/>
    </location>
</feature>
<feature type="binding site" evidence="8">
    <location>
        <position position="78"/>
    </location>
    <ligand>
        <name>substrate</name>
    </ligand>
</feature>
<evidence type="ECO:0000256" key="9">
    <source>
        <dbReference type="PROSITE-ProRule" id="PRU10125"/>
    </source>
</evidence>
<keyword evidence="8" id="KW-0963">Cytoplasm</keyword>
<feature type="binding site" evidence="8">
    <location>
        <begin position="88"/>
        <end position="89"/>
    </location>
    <ligand>
        <name>substrate</name>
    </ligand>
</feature>
<dbReference type="STRING" id="716544.wcw_1459"/>
<dbReference type="Proteomes" id="UP000001505">
    <property type="component" value="Chromosome"/>
</dbReference>
<comment type="subcellular location">
    <subcellularLocation>
        <location evidence="8">Cytoplasm</location>
    </subcellularLocation>
</comment>
<dbReference type="SUPFAM" id="SSF54506">
    <property type="entry name" value="Diaminopimelate epimerase-like"/>
    <property type="match status" value="2"/>
</dbReference>
<evidence type="ECO:0000256" key="1">
    <source>
        <dbReference type="ARBA" id="ARBA00005196"/>
    </source>
</evidence>
<evidence type="ECO:0000256" key="6">
    <source>
        <dbReference type="ARBA" id="ARBA00023235"/>
    </source>
</evidence>
<dbReference type="Pfam" id="PF01678">
    <property type="entry name" value="DAP_epimerase"/>
    <property type="match status" value="2"/>
</dbReference>
<dbReference type="NCBIfam" id="TIGR00652">
    <property type="entry name" value="DapF"/>
    <property type="match status" value="1"/>
</dbReference>
<dbReference type="eggNOG" id="COG0253">
    <property type="taxonomic scope" value="Bacteria"/>
</dbReference>
<dbReference type="GO" id="GO:0005829">
    <property type="term" value="C:cytosol"/>
    <property type="evidence" value="ECO:0007669"/>
    <property type="project" value="TreeGrafter"/>
</dbReference>
<evidence type="ECO:0000256" key="2">
    <source>
        <dbReference type="ARBA" id="ARBA00010219"/>
    </source>
</evidence>
<keyword evidence="6 8" id="KW-0413">Isomerase</keyword>
<organism evidence="10 11">
    <name type="scientific">Waddlia chondrophila (strain ATCC VR-1470 / WSU 86-1044)</name>
    <dbReference type="NCBI Taxonomy" id="716544"/>
    <lineage>
        <taxon>Bacteria</taxon>
        <taxon>Pseudomonadati</taxon>
        <taxon>Chlamydiota</taxon>
        <taxon>Chlamydiia</taxon>
        <taxon>Parachlamydiales</taxon>
        <taxon>Waddliaceae</taxon>
        <taxon>Waddlia</taxon>
    </lineage>
</organism>
<evidence type="ECO:0000256" key="8">
    <source>
        <dbReference type="HAMAP-Rule" id="MF_00197"/>
    </source>
</evidence>
<gene>
    <name evidence="8 10" type="primary">dapF</name>
    <name evidence="10" type="ordered locus">wcw_1459</name>
</gene>
<feature type="site" description="Could be important to modulate the pK values of the two catalytic cysteine residues" evidence="8">
    <location>
        <position position="161"/>
    </location>
</feature>
<feature type="active site" description="Proton donor" evidence="8">
    <location>
        <position position="87"/>
    </location>
</feature>
<dbReference type="EC" id="5.1.1.7" evidence="3 8"/>
<dbReference type="PANTHER" id="PTHR31689:SF0">
    <property type="entry name" value="DIAMINOPIMELATE EPIMERASE"/>
    <property type="match status" value="1"/>
</dbReference>
<dbReference type="PANTHER" id="PTHR31689">
    <property type="entry name" value="DIAMINOPIMELATE EPIMERASE, CHLOROPLASTIC"/>
    <property type="match status" value="1"/>
</dbReference>
<sequence length="284" mass="31531">MQSSTPTKAFELRTSIPFSKYTGCGNDFILIDNRNQVYPSEESDLAEHLCDRQFGVGADGVILLERSDRADFVMRIFNPDGTEAEMCGNGIRCLGKFLQELGIEGTRFTIEVMGKKYPLSLHDDGSVSVSMQPAPEISWDIELSIGRKTFHVDFLDTGVPHATLSVEKLSAFDLDAIGPKIRYHEKFMPQGTNVDVYHIDESDPSLIYIRTYERGVERETMACGTGATACAIIAWTKEQIANPIRIQVASGDILEFKISGSLGRIDQIVMKGPAEFIFRGNFSI</sequence>
<dbReference type="UniPathway" id="UPA00034">
    <property type="reaction ID" value="UER00025"/>
</dbReference>
<dbReference type="HAMAP" id="MF_00197">
    <property type="entry name" value="DAP_epimerase"/>
    <property type="match status" value="1"/>
</dbReference>
<evidence type="ECO:0000256" key="5">
    <source>
        <dbReference type="ARBA" id="ARBA00023154"/>
    </source>
</evidence>
<dbReference type="Gene3D" id="3.10.310.10">
    <property type="entry name" value="Diaminopimelate Epimerase, Chain A, domain 1"/>
    <property type="match status" value="2"/>
</dbReference>
<feature type="site" description="Could be important to modulate the pK values of the two catalytic cysteine residues" evidence="8">
    <location>
        <position position="213"/>
    </location>
</feature>
<dbReference type="EMBL" id="CP001928">
    <property type="protein sequence ID" value="ADI38808.1"/>
    <property type="molecule type" value="Genomic_DNA"/>
</dbReference>
<evidence type="ECO:0000256" key="3">
    <source>
        <dbReference type="ARBA" id="ARBA00013080"/>
    </source>
</evidence>
<proteinExistence type="inferred from homology"/>
<protein>
    <recommendedName>
        <fullName evidence="3 8">Diaminopimelate epimerase</fullName>
        <shortName evidence="8">DAP epimerase</shortName>
        <ecNumber evidence="3 8">5.1.1.7</ecNumber>
    </recommendedName>
    <alternativeName>
        <fullName evidence="8">PLP-independent amino acid racemase</fullName>
    </alternativeName>
</protein>
<evidence type="ECO:0000313" key="10">
    <source>
        <dbReference type="EMBL" id="ADI38808.1"/>
    </source>
</evidence>
<evidence type="ECO:0000313" key="11">
    <source>
        <dbReference type="Proteomes" id="UP000001505"/>
    </source>
</evidence>
<feature type="binding site" evidence="8">
    <location>
        <begin position="213"/>
        <end position="214"/>
    </location>
    <ligand>
        <name>substrate</name>
    </ligand>
</feature>
<dbReference type="InterPro" id="IPR001653">
    <property type="entry name" value="DAP_epimerase_DapF"/>
</dbReference>
<dbReference type="HOGENOM" id="CLU_053306_3_2_0"/>
<feature type="binding site" evidence="8">
    <location>
        <begin position="224"/>
        <end position="225"/>
    </location>
    <ligand>
        <name>substrate</name>
    </ligand>
</feature>
<reference evidence="10 11" key="1">
    <citation type="journal article" date="2010" name="PLoS ONE">
        <title>The Waddlia genome: a window into chlamydial biology.</title>
        <authorList>
            <person name="Bertelli C."/>
            <person name="Collyn F."/>
            <person name="Croxatto A."/>
            <person name="Ruckert C."/>
            <person name="Polkinghorne A."/>
            <person name="Kebbi-Beghdadi C."/>
            <person name="Goesmann A."/>
            <person name="Vaughan L."/>
            <person name="Greub G."/>
        </authorList>
    </citation>
    <scope>NUCLEOTIDE SEQUENCE [LARGE SCALE GENOMIC DNA]</scope>
    <source>
        <strain evidence="11">ATCC VR-1470 / WSU 86-1044</strain>
    </source>
</reference>
<feature type="binding site" evidence="8">
    <location>
        <position position="193"/>
    </location>
    <ligand>
        <name>substrate</name>
    </ligand>
</feature>
<dbReference type="AlphaFoldDB" id="D6YRW3"/>
<comment type="catalytic activity">
    <reaction evidence="7 8">
        <text>(2S,6S)-2,6-diaminopimelate = meso-2,6-diaminopimelate</text>
        <dbReference type="Rhea" id="RHEA:15393"/>
        <dbReference type="ChEBI" id="CHEBI:57609"/>
        <dbReference type="ChEBI" id="CHEBI:57791"/>
        <dbReference type="EC" id="5.1.1.7"/>
    </reaction>
</comment>